<evidence type="ECO:0000256" key="1">
    <source>
        <dbReference type="SAM" id="Phobius"/>
    </source>
</evidence>
<proteinExistence type="predicted"/>
<name>A0A7S2KFZ4_9STRA</name>
<keyword evidence="1" id="KW-0472">Membrane</keyword>
<feature type="transmembrane region" description="Helical" evidence="1">
    <location>
        <begin position="214"/>
        <end position="234"/>
    </location>
</feature>
<gene>
    <name evidence="2" type="ORF">LDAN0321_LOCUS8956</name>
</gene>
<keyword evidence="1" id="KW-0812">Transmembrane</keyword>
<feature type="transmembrane region" description="Helical" evidence="1">
    <location>
        <begin position="267"/>
        <end position="284"/>
    </location>
</feature>
<keyword evidence="1" id="KW-1133">Transmembrane helix</keyword>
<dbReference type="PANTHER" id="PTHR33802">
    <property type="entry name" value="SI:CH211-161H7.5-RELATED"/>
    <property type="match status" value="1"/>
</dbReference>
<dbReference type="AlphaFoldDB" id="A0A7S2KFZ4"/>
<feature type="transmembrane region" description="Helical" evidence="1">
    <location>
        <begin position="112"/>
        <end position="133"/>
    </location>
</feature>
<dbReference type="PANTHER" id="PTHR33802:SF1">
    <property type="entry name" value="XK-RELATED PROTEIN"/>
    <property type="match status" value="1"/>
</dbReference>
<dbReference type="EMBL" id="HBGY01013873">
    <property type="protein sequence ID" value="CAD9575870.1"/>
    <property type="molecule type" value="Transcribed_RNA"/>
</dbReference>
<protein>
    <submittedName>
        <fullName evidence="2">Uncharacterized protein</fullName>
    </submittedName>
</protein>
<sequence length="342" mass="38992">MMSSNHDSNDLHERYVRHRDAGVFIAASEDELDIDDSHHALLYDRSLDNVTGQSSSMIRRAGPLHALNYANLCAYSLGASGVAVAFYKHIEGNTLESVIHDLYPTLVTPSNYAHAIWCAILFFQGIFTIVQLTPTYRSHALVRHMHYWYLGTTIFQTWWILFAVWECMALSLLCLCAAWVCLFQITDAQNRAVLPNAALYLEFQAFKFPFTLHYGWITCMLLLSVNMLGVYWEWDTNDLLMTAILTFGVLSVVGYHDLVFSGHHYDTNFVVLIVVVHYFVAMGVELHDLDPKNEVANIYDHYVVLAFEKASFWAVGMIVAVALPNLISAYIRRHFVIEVVEH</sequence>
<evidence type="ECO:0000313" key="2">
    <source>
        <dbReference type="EMBL" id="CAD9575870.1"/>
    </source>
</evidence>
<feature type="transmembrane region" description="Helical" evidence="1">
    <location>
        <begin position="168"/>
        <end position="185"/>
    </location>
</feature>
<organism evidence="2">
    <name type="scientific">Leptocylindrus danicus</name>
    <dbReference type="NCBI Taxonomy" id="163516"/>
    <lineage>
        <taxon>Eukaryota</taxon>
        <taxon>Sar</taxon>
        <taxon>Stramenopiles</taxon>
        <taxon>Ochrophyta</taxon>
        <taxon>Bacillariophyta</taxon>
        <taxon>Coscinodiscophyceae</taxon>
        <taxon>Chaetocerotophycidae</taxon>
        <taxon>Leptocylindrales</taxon>
        <taxon>Leptocylindraceae</taxon>
        <taxon>Leptocylindrus</taxon>
    </lineage>
</organism>
<feature type="transmembrane region" description="Helical" evidence="1">
    <location>
        <begin position="240"/>
        <end position="260"/>
    </location>
</feature>
<feature type="transmembrane region" description="Helical" evidence="1">
    <location>
        <begin position="310"/>
        <end position="331"/>
    </location>
</feature>
<reference evidence="2" key="1">
    <citation type="submission" date="2021-01" db="EMBL/GenBank/DDBJ databases">
        <authorList>
            <person name="Corre E."/>
            <person name="Pelletier E."/>
            <person name="Niang G."/>
            <person name="Scheremetjew M."/>
            <person name="Finn R."/>
            <person name="Kale V."/>
            <person name="Holt S."/>
            <person name="Cochrane G."/>
            <person name="Meng A."/>
            <person name="Brown T."/>
            <person name="Cohen L."/>
        </authorList>
    </citation>
    <scope>NUCLEOTIDE SEQUENCE</scope>
    <source>
        <strain evidence="2">B650</strain>
    </source>
</reference>
<accession>A0A7S2KFZ4</accession>